<proteinExistence type="predicted"/>
<dbReference type="InterPro" id="IPR007253">
    <property type="entry name" value="Cell_wall-bd_2"/>
</dbReference>
<accession>A0A2T0BPQ2</accession>
<keyword evidence="2" id="KW-0378">Hydrolase</keyword>
<dbReference type="Proteomes" id="UP000237798">
    <property type="component" value="Unassembled WGS sequence"/>
</dbReference>
<dbReference type="EC" id="3.5.1.28" evidence="2"/>
<dbReference type="OrthoDB" id="3268660at2"/>
<comment type="caution">
    <text evidence="2">The sequence shown here is derived from an EMBL/GenBank/DDBJ whole genome shotgun (WGS) entry which is preliminary data.</text>
</comment>
<feature type="chain" id="PRO_5015438744" evidence="1">
    <location>
        <begin position="24"/>
        <end position="432"/>
    </location>
</feature>
<dbReference type="GO" id="GO:0008745">
    <property type="term" value="F:N-acetylmuramoyl-L-alanine amidase activity"/>
    <property type="evidence" value="ECO:0007669"/>
    <property type="project" value="UniProtKB-EC"/>
</dbReference>
<evidence type="ECO:0000313" key="3">
    <source>
        <dbReference type="Proteomes" id="UP000237798"/>
    </source>
</evidence>
<dbReference type="EMBL" id="PVXP01000011">
    <property type="protein sequence ID" value="PRR85815.1"/>
    <property type="molecule type" value="Genomic_DNA"/>
</dbReference>
<dbReference type="AlphaFoldDB" id="A0A2T0BPQ2"/>
<gene>
    <name evidence="2" type="primary">lytC_4</name>
    <name evidence="2" type="ORF">CLLU_11570</name>
</gene>
<dbReference type="InterPro" id="IPR051922">
    <property type="entry name" value="Bact_Sporulation_Assoc"/>
</dbReference>
<dbReference type="RefSeq" id="WP_106008623.1">
    <property type="nucleotide sequence ID" value="NZ_JALCPJ010000003.1"/>
</dbReference>
<feature type="signal peptide" evidence="1">
    <location>
        <begin position="1"/>
        <end position="23"/>
    </location>
</feature>
<keyword evidence="3" id="KW-1185">Reference proteome</keyword>
<organism evidence="2 3">
    <name type="scientific">Clostridium luticellarii</name>
    <dbReference type="NCBI Taxonomy" id="1691940"/>
    <lineage>
        <taxon>Bacteria</taxon>
        <taxon>Bacillati</taxon>
        <taxon>Bacillota</taxon>
        <taxon>Clostridia</taxon>
        <taxon>Eubacteriales</taxon>
        <taxon>Clostridiaceae</taxon>
        <taxon>Clostridium</taxon>
    </lineage>
</organism>
<reference evidence="2 3" key="1">
    <citation type="submission" date="2018-03" db="EMBL/GenBank/DDBJ databases">
        <title>Genome sequence of Clostridium luticellarii DSM 29923.</title>
        <authorList>
            <person name="Poehlein A."/>
            <person name="Daniel R."/>
        </authorList>
    </citation>
    <scope>NUCLEOTIDE SEQUENCE [LARGE SCALE GENOMIC DNA]</scope>
    <source>
        <strain evidence="2 3">DSM 29923</strain>
    </source>
</reference>
<dbReference type="Pfam" id="PF04122">
    <property type="entry name" value="CW_binding_2"/>
    <property type="match status" value="3"/>
</dbReference>
<protein>
    <submittedName>
        <fullName evidence="2">N-acetylmuramoyl-L-alanine amidase LytC</fullName>
        <ecNumber evidence="2">3.5.1.28</ecNumber>
    </submittedName>
</protein>
<dbReference type="PANTHER" id="PTHR30032">
    <property type="entry name" value="N-ACETYLMURAMOYL-L-ALANINE AMIDASE-RELATED"/>
    <property type="match status" value="1"/>
</dbReference>
<evidence type="ECO:0000256" key="1">
    <source>
        <dbReference type="SAM" id="SignalP"/>
    </source>
</evidence>
<dbReference type="Gene3D" id="3.40.50.12090">
    <property type="match status" value="2"/>
</dbReference>
<name>A0A2T0BPQ2_9CLOT</name>
<sequence length="432" mass="47108">MKFKKLMGLILSAVMLVPSTVFASSTYSLSQKRIFGKDRYETSALISKSQWQTSSNVLICSGENFPDALCAAPLARKYDAPILLTSKNGLSESTKEELLRLNSNNITIIGGTGVVPDTIVSQIRTILPQVKDISRLGGLTRYDTSKLIADKVGKNSSIVLVSGKIPADALSISSIAAYKNMPILLADEKDKLIEYSKDNNVDKAYIIGGETILPKDIEDIFSSTERIYGKDRYESNQKILDKFKGDMNFNSVYLTCAQYNGEDQFADALSISAPASRNCNPIVLVNSSIDDKTKAIIKSNVNKNSSIIAIGGTLLVSDRIVNSLVDLNLKSSDENHSSYGSGDSGNSSSKSQYTVYKELSFPGAFTYDFRVKSSDGTELKGYDLLYDGTVIASDQDEDGLVRPLSIFFGDDTDKSKFKIQKSGKSIEFTGLI</sequence>
<dbReference type="PANTHER" id="PTHR30032:SF8">
    <property type="entry name" value="GERMINATION-SPECIFIC N-ACETYLMURAMOYL-L-ALANINE AMIDASE"/>
    <property type="match status" value="1"/>
</dbReference>
<evidence type="ECO:0000313" key="2">
    <source>
        <dbReference type="EMBL" id="PRR85815.1"/>
    </source>
</evidence>
<keyword evidence="1" id="KW-0732">Signal</keyword>